<evidence type="ECO:0000313" key="1">
    <source>
        <dbReference type="EMBL" id="KAG1312493.1"/>
    </source>
</evidence>
<organism evidence="1 3">
    <name type="scientific">Rhizopus oryzae</name>
    <name type="common">Mucormycosis agent</name>
    <name type="synonym">Rhizopus arrhizus var. delemar</name>
    <dbReference type="NCBI Taxonomy" id="64495"/>
    <lineage>
        <taxon>Eukaryota</taxon>
        <taxon>Fungi</taxon>
        <taxon>Fungi incertae sedis</taxon>
        <taxon>Mucoromycota</taxon>
        <taxon>Mucoromycotina</taxon>
        <taxon>Mucoromycetes</taxon>
        <taxon>Mucorales</taxon>
        <taxon>Mucorineae</taxon>
        <taxon>Rhizopodaceae</taxon>
        <taxon>Rhizopus</taxon>
    </lineage>
</organism>
<sequence>MEQELFTRYLEPVLSSLLDDPAEDAFFRWTATINEECRSANAISISKKRSDSCISYLDECSWEPMQGFGEIKCHGEADNKHAIGKDLLRLGIFAKNAIDTHNLDSILVFQAIRRRIFFYIVTLENAVMYVMFEIGEVEVPARLLGLACYIEQINVLLDMLYIYDQLCHTADNDRSVTLQQ</sequence>
<dbReference type="EMBL" id="JAANQT010000274">
    <property type="protein sequence ID" value="KAG1312493.1"/>
    <property type="molecule type" value="Genomic_DNA"/>
</dbReference>
<gene>
    <name evidence="2" type="ORF">G6F51_013226</name>
    <name evidence="1" type="ORF">G6F64_002977</name>
</gene>
<accession>A0A9P7BVL8</accession>
<evidence type="ECO:0000313" key="3">
    <source>
        <dbReference type="Proteomes" id="UP000716291"/>
    </source>
</evidence>
<dbReference type="EMBL" id="JAANIT010004863">
    <property type="protein sequence ID" value="KAG1532167.1"/>
    <property type="molecule type" value="Genomic_DNA"/>
</dbReference>
<comment type="caution">
    <text evidence="1">The sequence shown here is derived from an EMBL/GenBank/DDBJ whole genome shotgun (WGS) entry which is preliminary data.</text>
</comment>
<dbReference type="OrthoDB" id="2209230at2759"/>
<dbReference type="Proteomes" id="UP000716291">
    <property type="component" value="Unassembled WGS sequence"/>
</dbReference>
<keyword evidence="3" id="KW-1185">Reference proteome</keyword>
<name>A0A9P7BVL8_RHIOR</name>
<evidence type="ECO:0000313" key="2">
    <source>
        <dbReference type="EMBL" id="KAG1532167.1"/>
    </source>
</evidence>
<dbReference type="Proteomes" id="UP000717996">
    <property type="component" value="Unassembled WGS sequence"/>
</dbReference>
<proteinExistence type="predicted"/>
<dbReference type="AlphaFoldDB" id="A0A9P7BVL8"/>
<reference evidence="1" key="1">
    <citation type="journal article" date="2020" name="Microb. Genom.">
        <title>Genetic diversity of clinical and environmental Mucorales isolates obtained from an investigation of mucormycosis cases among solid organ transplant recipients.</title>
        <authorList>
            <person name="Nguyen M.H."/>
            <person name="Kaul D."/>
            <person name="Muto C."/>
            <person name="Cheng S.J."/>
            <person name="Richter R.A."/>
            <person name="Bruno V.M."/>
            <person name="Liu G."/>
            <person name="Beyhan S."/>
            <person name="Sundermann A.J."/>
            <person name="Mounaud S."/>
            <person name="Pasculle A.W."/>
            <person name="Nierman W.C."/>
            <person name="Driscoll E."/>
            <person name="Cumbie R."/>
            <person name="Clancy C.J."/>
            <person name="Dupont C.L."/>
        </authorList>
    </citation>
    <scope>NUCLEOTIDE SEQUENCE</scope>
    <source>
        <strain evidence="1">GL11</strain>
        <strain evidence="2">GL16</strain>
    </source>
</reference>
<protein>
    <submittedName>
        <fullName evidence="1">Uncharacterized protein</fullName>
    </submittedName>
</protein>